<evidence type="ECO:0000313" key="1">
    <source>
        <dbReference type="EMBL" id="CAA6801756.1"/>
    </source>
</evidence>
<protein>
    <submittedName>
        <fullName evidence="1">Uncharacterized protein</fullName>
    </submittedName>
</protein>
<reference evidence="1" key="1">
    <citation type="submission" date="2020-01" db="EMBL/GenBank/DDBJ databases">
        <authorList>
            <person name="Meier V. D."/>
            <person name="Meier V D."/>
        </authorList>
    </citation>
    <scope>NUCLEOTIDE SEQUENCE</scope>
    <source>
        <strain evidence="1">HLG_WM_MAG_12</strain>
    </source>
</reference>
<proteinExistence type="predicted"/>
<name>A0A6S6S676_9BACT</name>
<dbReference type="AlphaFoldDB" id="A0A6S6S676"/>
<accession>A0A6S6S676</accession>
<gene>
    <name evidence="1" type="ORF">HELGO_WM30273</name>
</gene>
<dbReference type="EMBL" id="CACVAW010000006">
    <property type="protein sequence ID" value="CAA6801756.1"/>
    <property type="molecule type" value="Genomic_DNA"/>
</dbReference>
<organism evidence="1">
    <name type="scientific">uncultured Campylobacterales bacterium</name>
    <dbReference type="NCBI Taxonomy" id="352960"/>
    <lineage>
        <taxon>Bacteria</taxon>
        <taxon>Pseudomonadati</taxon>
        <taxon>Campylobacterota</taxon>
        <taxon>Epsilonproteobacteria</taxon>
        <taxon>Campylobacterales</taxon>
        <taxon>environmental samples</taxon>
    </lineage>
</organism>
<sequence>MTIVTLTIDDKPDDFMEAFQKFISKFKGVFFEIEEEETEEEVLASFTKAMRDIKSGDLVITAPIKYSNLNGIRVLFLGYHRKNYFLYFNSGVIKMLNLLKTYINN</sequence>